<proteinExistence type="predicted"/>
<comment type="caution">
    <text evidence="2">The sequence shown here is derived from an EMBL/GenBank/DDBJ whole genome shotgun (WGS) entry which is preliminary data.</text>
</comment>
<feature type="compositionally biased region" description="Low complexity" evidence="1">
    <location>
        <begin position="43"/>
        <end position="52"/>
    </location>
</feature>
<dbReference type="RefSeq" id="WP_280601954.1">
    <property type="nucleotide sequence ID" value="NZ_JARXRN010000025.1"/>
</dbReference>
<evidence type="ECO:0000313" key="3">
    <source>
        <dbReference type="Proteomes" id="UP001156831"/>
    </source>
</evidence>
<accession>A0ABT6JK09</accession>
<gene>
    <name evidence="2" type="ORF">QFW80_10870</name>
</gene>
<dbReference type="EMBL" id="JARXRN010000025">
    <property type="protein sequence ID" value="MDH5831017.1"/>
    <property type="molecule type" value="Genomic_DNA"/>
</dbReference>
<dbReference type="Proteomes" id="UP001156831">
    <property type="component" value="Unassembled WGS sequence"/>
</dbReference>
<reference evidence="2 3" key="1">
    <citation type="submission" date="2023-04" db="EMBL/GenBank/DDBJ databases">
        <title>Luteimonas sp. M1R5S18.</title>
        <authorList>
            <person name="Sun J.-Q."/>
        </authorList>
    </citation>
    <scope>NUCLEOTIDE SEQUENCE [LARGE SCALE GENOMIC DNA]</scope>
    <source>
        <strain evidence="2 3">M1R5S18</strain>
    </source>
</reference>
<name>A0ABT6JK09_9GAMM</name>
<feature type="region of interest" description="Disordered" evidence="1">
    <location>
        <begin position="1"/>
        <end position="57"/>
    </location>
</feature>
<sequence length="714" mass="76945">MSEIYGIDSSTYHRLPPEDQQAIRSSHQAAQAETPAPAPEAPAGPEAPAAEPVTFATAQTPAEAVEAIHDLPLPTWSDIPTGFPDEDRRSIYESRVETFNDRRAAQAQAALDRLEPQLSDYDGLNGATRAYEYGQARSAFDNDPHVQQLRRIVDEATANPTEIPAYLRTGDGPSTDVTRLDITQVRTALGALGIELPADATPAQVQAGYEVLALAPDGVLAWAINPGQQVRFETPVAGAATLPLPVRGGVDLTLVGQVDLSGVQTGMDFRQTQTFEMEVQMQGTATAAVGRTPLNKYYEWGSRIAERFDAFPELRNMVDSSPLLRNVVKGLPIPVSGSYEQFAGTRVSYEAVVTPEQGARIADGDLSAAPNPLDPMSMPIGTGTLMRGQTLTGSHFEANYKLLHVNGTSTDLSGQGFGVRRIDANTFEIVAGDVETVENEMFVGLGYRGIAAIGLSSDRSLEERSMSVARLDLRTEEGQAAYQAFMSGGQMPQWSPPGVLQAGTTEVLAADHAARFGLEIGGFGWGTEINSSELEIVSTRWADGTTENTSSYQVGDNHYSQVTWTSDAAGQPVPGTTRYGMVLANYDPTLSAYINDAYNRDIANPESSYGSFDGGQHVRLEFTEADLMRIRQDARDYIVRLQGEYGEQKLEAIDRDPIVAFGLTESLAAATTPDEVFRVLSNDFYQEELSGDLLAMSLELGTPPAGTLTVRDAG</sequence>
<evidence type="ECO:0000313" key="2">
    <source>
        <dbReference type="EMBL" id="MDH5831017.1"/>
    </source>
</evidence>
<evidence type="ECO:0000256" key="1">
    <source>
        <dbReference type="SAM" id="MobiDB-lite"/>
    </source>
</evidence>
<organism evidence="2 3">
    <name type="scientific">Luteimonas rhizosphaericola</name>
    <dbReference type="NCBI Taxonomy" id="3042024"/>
    <lineage>
        <taxon>Bacteria</taxon>
        <taxon>Pseudomonadati</taxon>
        <taxon>Pseudomonadota</taxon>
        <taxon>Gammaproteobacteria</taxon>
        <taxon>Lysobacterales</taxon>
        <taxon>Lysobacteraceae</taxon>
        <taxon>Luteimonas</taxon>
    </lineage>
</organism>
<keyword evidence="3" id="KW-1185">Reference proteome</keyword>
<protein>
    <submittedName>
        <fullName evidence="2">Uncharacterized protein</fullName>
    </submittedName>
</protein>